<reference evidence="1" key="1">
    <citation type="submission" date="2018-05" db="EMBL/GenBank/DDBJ databases">
        <authorList>
            <person name="Lanie J.A."/>
            <person name="Ng W.-L."/>
            <person name="Kazmierczak K.M."/>
            <person name="Andrzejewski T.M."/>
            <person name="Davidsen T.M."/>
            <person name="Wayne K.J."/>
            <person name="Tettelin H."/>
            <person name="Glass J.I."/>
            <person name="Rusch D."/>
            <person name="Podicherti R."/>
            <person name="Tsui H.-C.T."/>
            <person name="Winkler M.E."/>
        </authorList>
    </citation>
    <scope>NUCLEOTIDE SEQUENCE</scope>
</reference>
<accession>A0A382T032</accession>
<organism evidence="1">
    <name type="scientific">marine metagenome</name>
    <dbReference type="NCBI Taxonomy" id="408172"/>
    <lineage>
        <taxon>unclassified sequences</taxon>
        <taxon>metagenomes</taxon>
        <taxon>ecological metagenomes</taxon>
    </lineage>
</organism>
<dbReference type="AlphaFoldDB" id="A0A382T032"/>
<dbReference type="EMBL" id="UINC01132700">
    <property type="protein sequence ID" value="SVD15172.1"/>
    <property type="molecule type" value="Genomic_DNA"/>
</dbReference>
<sequence length="98" mass="12256">MKYIDYIKHIIDISRFKNVLRFPTEKTIDNEDPKIKASKRRMWRALKKEPTVIREADLFNISREDTPQEEWLRGYRRWKKSNRSFAEWKKWQRTKKKK</sequence>
<name>A0A382T032_9ZZZZ</name>
<proteinExistence type="predicted"/>
<gene>
    <name evidence="1" type="ORF">METZ01_LOCUS368026</name>
</gene>
<protein>
    <submittedName>
        <fullName evidence="1">Uncharacterized protein</fullName>
    </submittedName>
</protein>
<evidence type="ECO:0000313" key="1">
    <source>
        <dbReference type="EMBL" id="SVD15172.1"/>
    </source>
</evidence>